<keyword evidence="1" id="KW-0479">Metal-binding</keyword>
<dbReference type="PROSITE" id="PS51183">
    <property type="entry name" value="JMJN"/>
    <property type="match status" value="1"/>
</dbReference>
<dbReference type="SMART" id="SM00558">
    <property type="entry name" value="JmjC"/>
    <property type="match status" value="1"/>
</dbReference>
<dbReference type="GO" id="GO:0141052">
    <property type="term" value="F:histone H3 demethylase activity"/>
    <property type="evidence" value="ECO:0007669"/>
    <property type="project" value="UniProtKB-ARBA"/>
</dbReference>
<reference evidence="5" key="1">
    <citation type="submission" date="2023-08" db="EMBL/GenBank/DDBJ databases">
        <authorList>
            <person name="Audoor S."/>
            <person name="Bilcke G."/>
        </authorList>
    </citation>
    <scope>NUCLEOTIDE SEQUENCE</scope>
</reference>
<dbReference type="PANTHER" id="PTHR10694:SF33">
    <property type="entry name" value="LYSINE-SPECIFIC DEMETHYLASE 5"/>
    <property type="match status" value="1"/>
</dbReference>
<dbReference type="SMART" id="SM00545">
    <property type="entry name" value="JmjN"/>
    <property type="match status" value="1"/>
</dbReference>
<dbReference type="InterPro" id="IPR003347">
    <property type="entry name" value="JmjC_dom"/>
</dbReference>
<accession>A0AAD2CGK2</accession>
<keyword evidence="6" id="KW-1185">Reference proteome</keyword>
<comment type="caution">
    <text evidence="5">The sequence shown here is derived from an EMBL/GenBank/DDBJ whole genome shotgun (WGS) entry which is preliminary data.</text>
</comment>
<dbReference type="GO" id="GO:0000785">
    <property type="term" value="C:chromatin"/>
    <property type="evidence" value="ECO:0007669"/>
    <property type="project" value="TreeGrafter"/>
</dbReference>
<proteinExistence type="predicted"/>
<organism evidence="5 6">
    <name type="scientific">Cylindrotheca closterium</name>
    <dbReference type="NCBI Taxonomy" id="2856"/>
    <lineage>
        <taxon>Eukaryota</taxon>
        <taxon>Sar</taxon>
        <taxon>Stramenopiles</taxon>
        <taxon>Ochrophyta</taxon>
        <taxon>Bacillariophyta</taxon>
        <taxon>Bacillariophyceae</taxon>
        <taxon>Bacillariophycidae</taxon>
        <taxon>Bacillariales</taxon>
        <taxon>Bacillariaceae</taxon>
        <taxon>Cylindrotheca</taxon>
    </lineage>
</organism>
<dbReference type="EMBL" id="CAKOGP040000090">
    <property type="protein sequence ID" value="CAJ1929578.1"/>
    <property type="molecule type" value="Genomic_DNA"/>
</dbReference>
<feature type="domain" description="JmjN" evidence="3">
    <location>
        <begin position="51"/>
        <end position="93"/>
    </location>
</feature>
<evidence type="ECO:0000256" key="2">
    <source>
        <dbReference type="ARBA" id="ARBA00023004"/>
    </source>
</evidence>
<keyword evidence="2" id="KW-0408">Iron</keyword>
<gene>
    <name evidence="5" type="ORF">CYCCA115_LOCUS1714</name>
</gene>
<dbReference type="Gene3D" id="2.60.120.650">
    <property type="entry name" value="Cupin"/>
    <property type="match status" value="1"/>
</dbReference>
<feature type="domain" description="JmjC" evidence="4">
    <location>
        <begin position="234"/>
        <end position="402"/>
    </location>
</feature>
<dbReference type="Pfam" id="PF02373">
    <property type="entry name" value="JmjC"/>
    <property type="match status" value="1"/>
</dbReference>
<protein>
    <recommendedName>
        <fullName evidence="7">[Histone H3]-trimethyl-L-lysine(9) demethylase</fullName>
    </recommendedName>
</protein>
<dbReference type="Pfam" id="PF21323">
    <property type="entry name" value="KDM5_C-hel"/>
    <property type="match status" value="1"/>
</dbReference>
<evidence type="ECO:0000313" key="6">
    <source>
        <dbReference type="Proteomes" id="UP001295423"/>
    </source>
</evidence>
<evidence type="ECO:0000259" key="3">
    <source>
        <dbReference type="PROSITE" id="PS51183"/>
    </source>
</evidence>
<dbReference type="Pfam" id="PF02375">
    <property type="entry name" value="JmjN"/>
    <property type="match status" value="1"/>
</dbReference>
<dbReference type="Proteomes" id="UP001295423">
    <property type="component" value="Unassembled WGS sequence"/>
</dbReference>
<sequence length="656" mass="74964">MKRRNTKRRRRRPPAYFHASATASEERFLHQAIQNSKIDRSRQKDLDVPIGPTFYPTVEDMEGSPLEYIEKIRPVAQKYGICKIKPPQGWNPPPVCADMNTKKKFPTKLQQLDRLQEGISFGDGGEYNPGEYQRMASKCTKDYKAKNYPSHDVVVSQEGYDQRKIIFSAENLEKDYWSIVETRSRSISVEYGNDVNTDEFGSGFPLSERGRSLVGTTNGNKIKLPEPNFGTEDYYKETWWNTNNMPSAPGSVLRHVKVAINGINVPWMYYGSLFTTFCWHNEDNYLYSVNYHHEGAPKQWYGVPGTKEDSNGLEQVFKNYLSMKMRDVPDLLHHITTMFSPRLLQQSEVPIYKLLQYPGEYVVTFPRAFHGGFSMGPNIGEAVNFATHDWIAYGSDANERYRSFARPAVFSHDRLTFTMAQHVEEEQSHKNCSLLLKELERIVEEELQLRKILFDSGVRDVSEQIELPKNCLDQLDEDSAEYDDKRLCHACKHVCFFSAVACVCSQSNVSCLRHSHYMCRCPGERRYMMIWSSERELNSTIQRVRDHANCLKVNQNEQEVVPIVVCLPSVALGAQRDKEEHKNDLINVEPCGQKETVFGGTKGGNFPIQRADSSDSVFTTPEVISDEDRGGGGVLVDDTDDEIELIGVRFANSSSY</sequence>
<dbReference type="Pfam" id="PF02928">
    <property type="entry name" value="zf-C5HC2"/>
    <property type="match status" value="1"/>
</dbReference>
<dbReference type="AlphaFoldDB" id="A0AAD2CGK2"/>
<dbReference type="GO" id="GO:0046872">
    <property type="term" value="F:metal ion binding"/>
    <property type="evidence" value="ECO:0007669"/>
    <property type="project" value="UniProtKB-KW"/>
</dbReference>
<evidence type="ECO:0000259" key="4">
    <source>
        <dbReference type="PROSITE" id="PS51184"/>
    </source>
</evidence>
<evidence type="ECO:0008006" key="7">
    <source>
        <dbReference type="Google" id="ProtNLM"/>
    </source>
</evidence>
<dbReference type="InterPro" id="IPR048615">
    <property type="entry name" value="KDM5_C-hel"/>
</dbReference>
<dbReference type="GO" id="GO:0010468">
    <property type="term" value="P:regulation of gene expression"/>
    <property type="evidence" value="ECO:0007669"/>
    <property type="project" value="TreeGrafter"/>
</dbReference>
<dbReference type="InterPro" id="IPR004198">
    <property type="entry name" value="Znf_C5HC2"/>
</dbReference>
<name>A0AAD2CGK2_9STRA</name>
<dbReference type="PANTHER" id="PTHR10694">
    <property type="entry name" value="LYSINE-SPECIFIC DEMETHYLASE"/>
    <property type="match status" value="1"/>
</dbReference>
<evidence type="ECO:0000256" key="1">
    <source>
        <dbReference type="ARBA" id="ARBA00022723"/>
    </source>
</evidence>
<dbReference type="PROSITE" id="PS51184">
    <property type="entry name" value="JMJC"/>
    <property type="match status" value="1"/>
</dbReference>
<dbReference type="GO" id="GO:0005634">
    <property type="term" value="C:nucleus"/>
    <property type="evidence" value="ECO:0007669"/>
    <property type="project" value="TreeGrafter"/>
</dbReference>
<evidence type="ECO:0000313" key="5">
    <source>
        <dbReference type="EMBL" id="CAJ1929578.1"/>
    </source>
</evidence>
<dbReference type="SUPFAM" id="SSF51197">
    <property type="entry name" value="Clavaminate synthase-like"/>
    <property type="match status" value="1"/>
</dbReference>
<dbReference type="InterPro" id="IPR003349">
    <property type="entry name" value="JmjN"/>
</dbReference>